<evidence type="ECO:0000259" key="3">
    <source>
        <dbReference type="SMART" id="SM00903"/>
    </source>
</evidence>
<feature type="domain" description="Flavin reductase like" evidence="3">
    <location>
        <begin position="110"/>
        <end position="353"/>
    </location>
</feature>
<sequence>MQSIRGLWWAIPSTVPRHALFHYPCRSFTSSGIRRSIKQSSYEAFDAERPAALRKENKDRRENISQGQQTYELSEDAKAVAEFGGSSTLEDSAKSKHDAQGLCSSVTASMAKLPHPAVVITTLDRTYNAQAAAGVPIEEMRHPIARGITVSSLTSLCIRPRPHVMFNMTLPSTMYEALVACKDFNVHILAPDEHGARVAGVFTRGNRPPSPRIGKTESSEYAFDADADLGVFAGLKEEGFIYAEIANRDAWHEQYQNAKESGLRASRSSHDINSTIQDAEHADPTRQVHHVPFLHSRGILEVLNCRLMRTIHPELPNAGQNVVMIGEVVDVTFPEQFNQTPVALGYADRKYRLIGDAIRHV</sequence>
<accession>A0A439DFX8</accession>
<evidence type="ECO:0000313" key="4">
    <source>
        <dbReference type="EMBL" id="RWA13305.1"/>
    </source>
</evidence>
<organism evidence="4 5">
    <name type="scientific">Xylaria grammica</name>
    <dbReference type="NCBI Taxonomy" id="363999"/>
    <lineage>
        <taxon>Eukaryota</taxon>
        <taxon>Fungi</taxon>
        <taxon>Dikarya</taxon>
        <taxon>Ascomycota</taxon>
        <taxon>Pezizomycotina</taxon>
        <taxon>Sordariomycetes</taxon>
        <taxon>Xylariomycetidae</taxon>
        <taxon>Xylariales</taxon>
        <taxon>Xylariaceae</taxon>
        <taxon>Xylaria</taxon>
    </lineage>
</organism>
<evidence type="ECO:0000256" key="2">
    <source>
        <dbReference type="SAM" id="MobiDB-lite"/>
    </source>
</evidence>
<dbReference type="InterPro" id="IPR050268">
    <property type="entry name" value="NADH-dep_flavin_reductase"/>
</dbReference>
<dbReference type="Proteomes" id="UP000286045">
    <property type="component" value="Unassembled WGS sequence"/>
</dbReference>
<dbReference type="AlphaFoldDB" id="A0A439DFX8"/>
<gene>
    <name evidence="4" type="ORF">EKO27_g1818</name>
</gene>
<dbReference type="GO" id="GO:0010181">
    <property type="term" value="F:FMN binding"/>
    <property type="evidence" value="ECO:0007669"/>
    <property type="project" value="InterPro"/>
</dbReference>
<dbReference type="PANTHER" id="PTHR30466:SF1">
    <property type="entry name" value="FMN REDUCTASE (NADH) RUTF"/>
    <property type="match status" value="1"/>
</dbReference>
<evidence type="ECO:0000256" key="1">
    <source>
        <dbReference type="ARBA" id="ARBA00023002"/>
    </source>
</evidence>
<dbReference type="EMBL" id="RYZI01000030">
    <property type="protein sequence ID" value="RWA13305.1"/>
    <property type="molecule type" value="Genomic_DNA"/>
</dbReference>
<dbReference type="STRING" id="363999.A0A439DFX8"/>
<dbReference type="Gene3D" id="2.30.110.10">
    <property type="entry name" value="Electron Transport, Fmn-binding Protein, Chain A"/>
    <property type="match status" value="1"/>
</dbReference>
<keyword evidence="5" id="KW-1185">Reference proteome</keyword>
<dbReference type="Pfam" id="PF01613">
    <property type="entry name" value="Flavin_Reduct"/>
    <property type="match status" value="1"/>
</dbReference>
<evidence type="ECO:0000313" key="5">
    <source>
        <dbReference type="Proteomes" id="UP000286045"/>
    </source>
</evidence>
<dbReference type="PANTHER" id="PTHR30466">
    <property type="entry name" value="FLAVIN REDUCTASE"/>
    <property type="match status" value="1"/>
</dbReference>
<dbReference type="InterPro" id="IPR002563">
    <property type="entry name" value="Flavin_Rdtase-like_dom"/>
</dbReference>
<dbReference type="SUPFAM" id="SSF50475">
    <property type="entry name" value="FMN-binding split barrel"/>
    <property type="match status" value="1"/>
</dbReference>
<comment type="caution">
    <text evidence="4">The sequence shown here is derived from an EMBL/GenBank/DDBJ whole genome shotgun (WGS) entry which is preliminary data.</text>
</comment>
<feature type="compositionally biased region" description="Basic and acidic residues" evidence="2">
    <location>
        <begin position="51"/>
        <end position="63"/>
    </location>
</feature>
<reference evidence="4 5" key="1">
    <citation type="submission" date="2018-12" db="EMBL/GenBank/DDBJ databases">
        <title>Draft genome sequence of Xylaria grammica IHI A82.</title>
        <authorList>
            <person name="Buettner E."/>
            <person name="Kellner H."/>
        </authorList>
    </citation>
    <scope>NUCLEOTIDE SEQUENCE [LARGE SCALE GENOMIC DNA]</scope>
    <source>
        <strain evidence="4 5">IHI A82</strain>
    </source>
</reference>
<dbReference type="SMART" id="SM00903">
    <property type="entry name" value="Flavin_Reduct"/>
    <property type="match status" value="1"/>
</dbReference>
<dbReference type="InterPro" id="IPR012349">
    <property type="entry name" value="Split_barrel_FMN-bd"/>
</dbReference>
<dbReference type="GO" id="GO:0042602">
    <property type="term" value="F:riboflavin reductase (NADPH) activity"/>
    <property type="evidence" value="ECO:0007669"/>
    <property type="project" value="TreeGrafter"/>
</dbReference>
<protein>
    <recommendedName>
        <fullName evidence="3">Flavin reductase like domain-containing protein</fullName>
    </recommendedName>
</protein>
<keyword evidence="1" id="KW-0560">Oxidoreductase</keyword>
<feature type="region of interest" description="Disordered" evidence="2">
    <location>
        <begin position="51"/>
        <end position="70"/>
    </location>
</feature>
<proteinExistence type="predicted"/>
<name>A0A439DFX8_9PEZI</name>